<dbReference type="Proteomes" id="UP000670152">
    <property type="component" value="Unassembled WGS sequence"/>
</dbReference>
<feature type="non-terminal residue" evidence="1">
    <location>
        <position position="295"/>
    </location>
</feature>
<organism evidence="1 2">
    <name type="scientific">Acromyrmex heyeri</name>
    <dbReference type="NCBI Taxonomy" id="230685"/>
    <lineage>
        <taxon>Eukaryota</taxon>
        <taxon>Metazoa</taxon>
        <taxon>Ecdysozoa</taxon>
        <taxon>Arthropoda</taxon>
        <taxon>Hexapoda</taxon>
        <taxon>Insecta</taxon>
        <taxon>Pterygota</taxon>
        <taxon>Neoptera</taxon>
        <taxon>Endopterygota</taxon>
        <taxon>Hymenoptera</taxon>
        <taxon>Apocrita</taxon>
        <taxon>Aculeata</taxon>
        <taxon>Formicoidea</taxon>
        <taxon>Formicidae</taxon>
        <taxon>Myrmicinae</taxon>
        <taxon>Acromyrmex</taxon>
    </lineage>
</organism>
<keyword evidence="2" id="KW-1185">Reference proteome</keyword>
<accession>A0A836F2M2</accession>
<proteinExistence type="predicted"/>
<dbReference type="AlphaFoldDB" id="A0A836F2M2"/>
<gene>
    <name evidence="1" type="primary">Gtf2ird2_0</name>
    <name evidence="1" type="ORF">G6Z77_0007673</name>
</gene>
<evidence type="ECO:0000313" key="1">
    <source>
        <dbReference type="EMBL" id="KAG5335353.1"/>
    </source>
</evidence>
<evidence type="ECO:0000313" key="2">
    <source>
        <dbReference type="Proteomes" id="UP000670152"/>
    </source>
</evidence>
<dbReference type="PANTHER" id="PTHR45913">
    <property type="entry name" value="EPM2A-INTERACTING PROTEIN 1"/>
    <property type="match status" value="1"/>
</dbReference>
<reference evidence="1 2" key="1">
    <citation type="submission" date="2020-02" db="EMBL/GenBank/DDBJ databases">
        <title>Relaxed selection underlies rapid genomic changes in the transitions from sociality to social parasitism in ants.</title>
        <authorList>
            <person name="Bi X."/>
        </authorList>
    </citation>
    <scope>NUCLEOTIDE SEQUENCE [LARGE SCALE GENOMIC DNA]</scope>
    <source>
        <strain evidence="1">BGI-DK2014b</strain>
        <tissue evidence="1">Whole body</tissue>
    </source>
</reference>
<dbReference type="OrthoDB" id="7701213at2759"/>
<sequence>RMDKYMQLFDKVWEEMFFASINNKTICLLCGYQPSIVKKYILHRHYNIKHSKDYSKCELKLIYNINSSSRVDNATPSVKTLTASYAISNLITKNSKPFCEGEFVKECIIAAVESFGNSLTLEEAASIPLSDKTVKSRIDDIAYSLELKSLLASCSFFSLCLNESTDNRHMSQLSIFARIMQNDFSHVEELLDSVSLHDTTTGIDIFEAVNQTFQKFGYNMIKGGHKFLSHRKFQHFLETHNAFYTDIPLYCEVRWLSAGKDLEKFFAIRKEIFLFLQEYFPTKCDEFQFFFKNLD</sequence>
<protein>
    <submittedName>
        <fullName evidence="1">GT2D2 protein</fullName>
    </submittedName>
</protein>
<name>A0A836F2M2_9HYME</name>
<dbReference type="PANTHER" id="PTHR45913:SF21">
    <property type="entry name" value="DUF4371 DOMAIN-CONTAINING PROTEIN"/>
    <property type="match status" value="1"/>
</dbReference>
<feature type="non-terminal residue" evidence="1">
    <location>
        <position position="1"/>
    </location>
</feature>
<comment type="caution">
    <text evidence="1">The sequence shown here is derived from an EMBL/GenBank/DDBJ whole genome shotgun (WGS) entry which is preliminary data.</text>
</comment>
<dbReference type="EMBL" id="JAANIB010003998">
    <property type="protein sequence ID" value="KAG5335353.1"/>
    <property type="molecule type" value="Genomic_DNA"/>
</dbReference>